<evidence type="ECO:0000256" key="1">
    <source>
        <dbReference type="SAM" id="SignalP"/>
    </source>
</evidence>
<gene>
    <name evidence="2" type="ORF">Q7C36_005854</name>
</gene>
<protein>
    <submittedName>
        <fullName evidence="2">Uncharacterized protein</fullName>
    </submittedName>
</protein>
<keyword evidence="3" id="KW-1185">Reference proteome</keyword>
<reference evidence="2" key="1">
    <citation type="submission" date="2023-08" db="EMBL/GenBank/DDBJ databases">
        <title>Pelteobagrus vachellii genome.</title>
        <authorList>
            <person name="Liu H."/>
        </authorList>
    </citation>
    <scope>NUCLEOTIDE SEQUENCE</scope>
    <source>
        <strain evidence="2">PRFRI_2022a</strain>
        <tissue evidence="2">Muscle</tissue>
    </source>
</reference>
<dbReference type="Proteomes" id="UP001187315">
    <property type="component" value="Unassembled WGS sequence"/>
</dbReference>
<evidence type="ECO:0000313" key="2">
    <source>
        <dbReference type="EMBL" id="KAK2857935.1"/>
    </source>
</evidence>
<keyword evidence="1" id="KW-0732">Signal</keyword>
<feature type="chain" id="PRO_5041714987" evidence="1">
    <location>
        <begin position="17"/>
        <end position="73"/>
    </location>
</feature>
<accession>A0AA88SZM1</accession>
<evidence type="ECO:0000313" key="3">
    <source>
        <dbReference type="Proteomes" id="UP001187315"/>
    </source>
</evidence>
<comment type="caution">
    <text evidence="2">The sequence shown here is derived from an EMBL/GenBank/DDBJ whole genome shotgun (WGS) entry which is preliminary data.</text>
</comment>
<proteinExistence type="predicted"/>
<dbReference type="AlphaFoldDB" id="A0AA88SZM1"/>
<feature type="signal peptide" evidence="1">
    <location>
        <begin position="1"/>
        <end position="16"/>
    </location>
</feature>
<sequence length="73" mass="8559">MHCGFCTATFLCWCQQLFLQHRLDKDGKEKCVATPREGFKGKCTNSYTQEYCIEKNRWIYERLGKVNGCSLEL</sequence>
<organism evidence="2 3">
    <name type="scientific">Tachysurus vachellii</name>
    <name type="common">Darkbarbel catfish</name>
    <name type="synonym">Pelteobagrus vachellii</name>
    <dbReference type="NCBI Taxonomy" id="175792"/>
    <lineage>
        <taxon>Eukaryota</taxon>
        <taxon>Metazoa</taxon>
        <taxon>Chordata</taxon>
        <taxon>Craniata</taxon>
        <taxon>Vertebrata</taxon>
        <taxon>Euteleostomi</taxon>
        <taxon>Actinopterygii</taxon>
        <taxon>Neopterygii</taxon>
        <taxon>Teleostei</taxon>
        <taxon>Ostariophysi</taxon>
        <taxon>Siluriformes</taxon>
        <taxon>Bagridae</taxon>
        <taxon>Tachysurus</taxon>
    </lineage>
</organism>
<dbReference type="EMBL" id="JAVHJS010000005">
    <property type="protein sequence ID" value="KAK2857935.1"/>
    <property type="molecule type" value="Genomic_DNA"/>
</dbReference>
<name>A0AA88SZM1_TACVA</name>